<gene>
    <name evidence="2" type="primary">ga01923</name>
    <name evidence="1" type="synonym">ga01236</name>
    <name evidence="1" type="ORF">PR202_ga01236</name>
    <name evidence="2" type="ORF">PR202_ga01923</name>
</gene>
<evidence type="ECO:0000313" key="2">
    <source>
        <dbReference type="EMBL" id="GJM86101.1"/>
    </source>
</evidence>
<organism evidence="2 3">
    <name type="scientific">Eleusine coracana subsp. coracana</name>
    <dbReference type="NCBI Taxonomy" id="191504"/>
    <lineage>
        <taxon>Eukaryota</taxon>
        <taxon>Viridiplantae</taxon>
        <taxon>Streptophyta</taxon>
        <taxon>Embryophyta</taxon>
        <taxon>Tracheophyta</taxon>
        <taxon>Spermatophyta</taxon>
        <taxon>Magnoliopsida</taxon>
        <taxon>Liliopsida</taxon>
        <taxon>Poales</taxon>
        <taxon>Poaceae</taxon>
        <taxon>PACMAD clade</taxon>
        <taxon>Chloridoideae</taxon>
        <taxon>Cynodonteae</taxon>
        <taxon>Eleusininae</taxon>
        <taxon>Eleusine</taxon>
    </lineage>
</organism>
<protein>
    <submittedName>
        <fullName evidence="2">Uncharacterized protein</fullName>
    </submittedName>
</protein>
<dbReference type="EMBL" id="BQKI01000001">
    <property type="protein sequence ID" value="GJM85473.1"/>
    <property type="molecule type" value="Genomic_DNA"/>
</dbReference>
<comment type="caution">
    <text evidence="2">The sequence shown here is derived from an EMBL/GenBank/DDBJ whole genome shotgun (WGS) entry which is preliminary data.</text>
</comment>
<dbReference type="Proteomes" id="UP001054889">
    <property type="component" value="Unassembled WGS sequence"/>
</dbReference>
<accession>A0AAV5BI45</accession>
<evidence type="ECO:0000313" key="1">
    <source>
        <dbReference type="EMBL" id="GJM85473.1"/>
    </source>
</evidence>
<name>A0AAV5BI45_ELECO</name>
<reference evidence="2" key="2">
    <citation type="submission" date="2021-12" db="EMBL/GenBank/DDBJ databases">
        <title>Resequencing data analysis of finger millet.</title>
        <authorList>
            <person name="Hatakeyama M."/>
            <person name="Aluri S."/>
            <person name="Balachadran M.T."/>
            <person name="Sivarajan S.R."/>
            <person name="Poveda L."/>
            <person name="Shimizu-Inatsugi R."/>
            <person name="Schlapbach R."/>
            <person name="Sreeman S.M."/>
            <person name="Shimizu K.K."/>
        </authorList>
    </citation>
    <scope>NUCLEOTIDE SEQUENCE</scope>
</reference>
<keyword evidence="3" id="KW-1185">Reference proteome</keyword>
<sequence>MAFPSRSAVFLDENPQMLLGKRADAPRAKPLKLSARLKERKALKDVSNISERKALKDHVSNISEQKALKDVSNISGRKPLKDLSNISEQKPLQNITNTKLPAVKERPTLKEKSLKKERSALPKTVIFSDEDAKKCHEWAKDGVEGAQFTGYDSQKFDEDMQDKRVKKKVEKVISSVQGWGSTVFAPVMFPAEEVSKFFEEVNVLELEPEILPDINIRFSNSGNNGKLDEDTFTDDELDQYLFLDERPVEFQLRDEPAVPGMGVN</sequence>
<reference evidence="2" key="1">
    <citation type="journal article" date="2018" name="DNA Res.">
        <title>Multiple hybrid de novo genome assembly of finger millet, an orphan allotetraploid crop.</title>
        <authorList>
            <person name="Hatakeyama M."/>
            <person name="Aluri S."/>
            <person name="Balachadran M.T."/>
            <person name="Sivarajan S.R."/>
            <person name="Patrignani A."/>
            <person name="Gruter S."/>
            <person name="Poveda L."/>
            <person name="Shimizu-Inatsugi R."/>
            <person name="Baeten J."/>
            <person name="Francoijs K.J."/>
            <person name="Nataraja K.N."/>
            <person name="Reddy Y.A.N."/>
            <person name="Phadnis S."/>
            <person name="Ravikumar R.L."/>
            <person name="Schlapbach R."/>
            <person name="Sreeman S.M."/>
            <person name="Shimizu K.K."/>
        </authorList>
    </citation>
    <scope>NUCLEOTIDE SEQUENCE</scope>
</reference>
<dbReference type="AlphaFoldDB" id="A0AAV5BI45"/>
<evidence type="ECO:0000313" key="3">
    <source>
        <dbReference type="Proteomes" id="UP001054889"/>
    </source>
</evidence>
<proteinExistence type="predicted"/>
<dbReference type="EMBL" id="BQKI01000001">
    <property type="protein sequence ID" value="GJM86101.1"/>
    <property type="molecule type" value="Genomic_DNA"/>
</dbReference>